<evidence type="ECO:0000256" key="3">
    <source>
        <dbReference type="SAM" id="MobiDB-lite"/>
    </source>
</evidence>
<feature type="region of interest" description="Disordered" evidence="3">
    <location>
        <begin position="900"/>
        <end position="921"/>
    </location>
</feature>
<feature type="region of interest" description="Disordered" evidence="3">
    <location>
        <begin position="827"/>
        <end position="846"/>
    </location>
</feature>
<evidence type="ECO:0008006" key="6">
    <source>
        <dbReference type="Google" id="ProtNLM"/>
    </source>
</evidence>
<dbReference type="GO" id="GO:0006260">
    <property type="term" value="P:DNA replication"/>
    <property type="evidence" value="ECO:0007669"/>
    <property type="project" value="UniProtKB-KW"/>
</dbReference>
<dbReference type="SUPFAM" id="SSF52540">
    <property type="entry name" value="P-loop containing nucleoside triphosphate hydrolases"/>
    <property type="match status" value="1"/>
</dbReference>
<accession>A0A422NLV2</accession>
<dbReference type="InterPro" id="IPR027417">
    <property type="entry name" value="P-loop_NTPase"/>
</dbReference>
<keyword evidence="2" id="KW-0175">Coiled coil</keyword>
<dbReference type="GO" id="GO:0005634">
    <property type="term" value="C:nucleus"/>
    <property type="evidence" value="ECO:0007669"/>
    <property type="project" value="TreeGrafter"/>
</dbReference>
<feature type="coiled-coil region" evidence="2">
    <location>
        <begin position="243"/>
        <end position="273"/>
    </location>
</feature>
<feature type="region of interest" description="Disordered" evidence="3">
    <location>
        <begin position="376"/>
        <end position="404"/>
    </location>
</feature>
<name>A0A422NLV2_TRYRA</name>
<feature type="region of interest" description="Disordered" evidence="3">
    <location>
        <begin position="131"/>
        <end position="169"/>
    </location>
</feature>
<dbReference type="Gene3D" id="3.40.50.300">
    <property type="entry name" value="P-loop containing nucleotide triphosphate hydrolases"/>
    <property type="match status" value="1"/>
</dbReference>
<dbReference type="Proteomes" id="UP000283634">
    <property type="component" value="Unassembled WGS sequence"/>
</dbReference>
<feature type="compositionally biased region" description="Low complexity" evidence="3">
    <location>
        <begin position="827"/>
        <end position="840"/>
    </location>
</feature>
<evidence type="ECO:0000313" key="5">
    <source>
        <dbReference type="Proteomes" id="UP000283634"/>
    </source>
</evidence>
<proteinExistence type="predicted"/>
<dbReference type="OMA" id="QLIEWRS"/>
<dbReference type="PANTHER" id="PTHR23389">
    <property type="entry name" value="CHROMOSOME TRANSMISSION FIDELITY FACTOR 18"/>
    <property type="match status" value="1"/>
</dbReference>
<dbReference type="EMBL" id="MKGL01000111">
    <property type="protein sequence ID" value="RNF06339.1"/>
    <property type="molecule type" value="Genomic_DNA"/>
</dbReference>
<evidence type="ECO:0000256" key="1">
    <source>
        <dbReference type="ARBA" id="ARBA00022705"/>
    </source>
</evidence>
<dbReference type="VEuPathDB" id="TriTrypDB:TRSC58_04312"/>
<protein>
    <recommendedName>
        <fullName evidence="6">ATPase AAA-type core domain-containing protein</fullName>
    </recommendedName>
</protein>
<dbReference type="AlphaFoldDB" id="A0A422NLV2"/>
<sequence length="1193" mass="129410">MSLQPAPSSHGLVHAVSLPAYFADGFRLVTASSPFASRHHTGDKDPCTAAAGSTAPQLCSGFFGYTAGGKRRRSSMSCTSTQAITPSSEFHGETVEANHVEEAVDDTFSPAHTAEGSLLLVPTATSLTRLGPSGSWLNSPPPNAPEEGSNAAVEAQPRISPHSDGGSKKANMAELASLLHPALLECYRAEDEQLQRRREEATREEGTRLCATVSTTEERLGRAVPRSCHASSPASPGVFERTLVHIEAQKRRRREQSERLEAQVREIARVKELPILVEDAVRYAQQLVEWSGKGGGSSNMRVCHTEAGTVHPDEATVDNNRLPAVTTPLCAASDSREASQMLYAKFPPPLFHTSSFAAGVGRLLRWVRTWQRAMPRGAAAAESPHTKKGEDKKQCDGKPKGVGANKMTKKAVLKSCAASCPQQGRQRRGQLETGRSGILLNEEVSEGENDNDRASMAVNRKNDDVPTQKRTALQRYHDDWMRMADRMLGGRNGHIVLTPVSGGSPLEPREETEYGLASDRIMYDEYGNRLRSVRLAKKMAEKRALHEEAQKVKEQQRGYFARAEEGTRSIRRALFDEVSDSGSEDASDDSSDDVTNIAVLHGPCGVGKTAIVYLVAEILGYRVVEMNTSVRRCPKNIDRLLSEVTRSRRLSDLATGRAMISIEEELKKLKNEHASSLAAAAAAAASASASAVKEKNGKNKRKGNGISAEAVAEFFRPRVKAETSEVVMVDADSTAATVEPSHEVRVLHAAVKDRYGKCKGKTTANMDATLATEGAPACGSPEDTTRTLLLFEDADVILGDEAMKPFYAAVRDLAKRSKVPIVVTMSSTASMSSRPAATPAQDAETVQTVPMDAAQVSHLFGKRTAFTAVEPMSRSALFTQLLLVAAVEQGLVVVQRGAPFSSNEKDEGDEGLHRETATEPALSATSPELVLVRDVGKFQRLADVIRREVYKDDMERPSRLLCNTADVRRWLNRLQYLRLVEQWPTPATLCDSRHDKCVVGEVCMLSTQLEAWNDVMEVAGIQSHWDTQLGRVLRVPAYAGATASSTWEWQQFQYAEEIAADANVNCTWGDGVFGETHGSSSNSSNSGDVVPKTETDASAATGLAEVLQSVVPNDGFIRPKQRGGVEIVDAMCGGCTTTTRERIDAFGAWWQRTRKTDAIKSFVVARSSTAYEDVIGFGCLLQQSSIMGKGPNG</sequence>
<keyword evidence="1" id="KW-0235">DNA replication</keyword>
<evidence type="ECO:0000256" key="2">
    <source>
        <dbReference type="SAM" id="Coils"/>
    </source>
</evidence>
<dbReference type="GO" id="GO:0003677">
    <property type="term" value="F:DNA binding"/>
    <property type="evidence" value="ECO:0007669"/>
    <property type="project" value="TreeGrafter"/>
</dbReference>
<keyword evidence="5" id="KW-1185">Reference proteome</keyword>
<gene>
    <name evidence="4" type="ORF">TraAM80_04036</name>
</gene>
<dbReference type="OrthoDB" id="9996895at2759"/>
<comment type="caution">
    <text evidence="4">The sequence shown here is derived from an EMBL/GenBank/DDBJ whole genome shotgun (WGS) entry which is preliminary data.</text>
</comment>
<feature type="compositionally biased region" description="Basic and acidic residues" evidence="3">
    <location>
        <begin position="384"/>
        <end position="399"/>
    </location>
</feature>
<dbReference type="RefSeq" id="XP_029239198.1">
    <property type="nucleotide sequence ID" value="XM_029380981.1"/>
</dbReference>
<reference evidence="4 5" key="1">
    <citation type="journal article" date="2018" name="BMC Genomics">
        <title>Genomic comparison of Trypanosoma conorhini and Trypanosoma rangeli to Trypanosoma cruzi strains of high and low virulence.</title>
        <authorList>
            <person name="Bradwell K.R."/>
            <person name="Koparde V.N."/>
            <person name="Matveyev A.V."/>
            <person name="Serrano M.G."/>
            <person name="Alves J.M."/>
            <person name="Parikh H."/>
            <person name="Huang B."/>
            <person name="Lee V."/>
            <person name="Espinosa-Alvarez O."/>
            <person name="Ortiz P.A."/>
            <person name="Costa-Martins A.G."/>
            <person name="Teixeira M.M."/>
            <person name="Buck G.A."/>
        </authorList>
    </citation>
    <scope>NUCLEOTIDE SEQUENCE [LARGE SCALE GENOMIC DNA]</scope>
    <source>
        <strain evidence="4 5">AM80</strain>
    </source>
</reference>
<dbReference type="PANTHER" id="PTHR23389:SF6">
    <property type="entry name" value="REPLICATION FACTOR C SUBUNIT 1"/>
    <property type="match status" value="1"/>
</dbReference>
<dbReference type="GeneID" id="40327969"/>
<evidence type="ECO:0000313" key="4">
    <source>
        <dbReference type="EMBL" id="RNF06339.1"/>
    </source>
</evidence>
<organism evidence="4 5">
    <name type="scientific">Trypanosoma rangeli</name>
    <dbReference type="NCBI Taxonomy" id="5698"/>
    <lineage>
        <taxon>Eukaryota</taxon>
        <taxon>Discoba</taxon>
        <taxon>Euglenozoa</taxon>
        <taxon>Kinetoplastea</taxon>
        <taxon>Metakinetoplastina</taxon>
        <taxon>Trypanosomatida</taxon>
        <taxon>Trypanosomatidae</taxon>
        <taxon>Trypanosoma</taxon>
        <taxon>Herpetosoma</taxon>
    </lineage>
</organism>